<feature type="compositionally biased region" description="Basic and acidic residues" evidence="1">
    <location>
        <begin position="317"/>
        <end position="326"/>
    </location>
</feature>
<feature type="compositionally biased region" description="Acidic residues" evidence="1">
    <location>
        <begin position="164"/>
        <end position="174"/>
    </location>
</feature>
<feature type="compositionally biased region" description="Polar residues" evidence="1">
    <location>
        <begin position="198"/>
        <end position="212"/>
    </location>
</feature>
<feature type="compositionally biased region" description="Basic and acidic residues" evidence="1">
    <location>
        <begin position="422"/>
        <end position="432"/>
    </location>
</feature>
<feature type="compositionally biased region" description="Basic residues" evidence="1">
    <location>
        <begin position="401"/>
        <end position="410"/>
    </location>
</feature>
<feature type="compositionally biased region" description="Basic and acidic residues" evidence="1">
    <location>
        <begin position="337"/>
        <end position="350"/>
    </location>
</feature>
<dbReference type="Proteomes" id="UP001318860">
    <property type="component" value="Unassembled WGS sequence"/>
</dbReference>
<accession>A0ABR0WJM6</accession>
<organism evidence="2 3">
    <name type="scientific">Rehmannia glutinosa</name>
    <name type="common">Chinese foxglove</name>
    <dbReference type="NCBI Taxonomy" id="99300"/>
    <lineage>
        <taxon>Eukaryota</taxon>
        <taxon>Viridiplantae</taxon>
        <taxon>Streptophyta</taxon>
        <taxon>Embryophyta</taxon>
        <taxon>Tracheophyta</taxon>
        <taxon>Spermatophyta</taxon>
        <taxon>Magnoliopsida</taxon>
        <taxon>eudicotyledons</taxon>
        <taxon>Gunneridae</taxon>
        <taxon>Pentapetalae</taxon>
        <taxon>asterids</taxon>
        <taxon>lamiids</taxon>
        <taxon>Lamiales</taxon>
        <taxon>Orobanchaceae</taxon>
        <taxon>Rehmannieae</taxon>
        <taxon>Rehmannia</taxon>
    </lineage>
</organism>
<evidence type="ECO:0000313" key="3">
    <source>
        <dbReference type="Proteomes" id="UP001318860"/>
    </source>
</evidence>
<feature type="region of interest" description="Disordered" evidence="1">
    <location>
        <begin position="133"/>
        <end position="432"/>
    </location>
</feature>
<proteinExistence type="predicted"/>
<dbReference type="EMBL" id="JABTTQ020000011">
    <property type="protein sequence ID" value="KAK6146806.1"/>
    <property type="molecule type" value="Genomic_DNA"/>
</dbReference>
<protein>
    <submittedName>
        <fullName evidence="2">Uncharacterized protein</fullName>
    </submittedName>
</protein>
<keyword evidence="3" id="KW-1185">Reference proteome</keyword>
<feature type="compositionally biased region" description="Low complexity" evidence="1">
    <location>
        <begin position="327"/>
        <end position="336"/>
    </location>
</feature>
<evidence type="ECO:0000313" key="2">
    <source>
        <dbReference type="EMBL" id="KAK6146806.1"/>
    </source>
</evidence>
<feature type="compositionally biased region" description="Basic and acidic residues" evidence="1">
    <location>
        <begin position="273"/>
        <end position="299"/>
    </location>
</feature>
<feature type="compositionally biased region" description="Basic residues" evidence="1">
    <location>
        <begin position="243"/>
        <end position="255"/>
    </location>
</feature>
<feature type="compositionally biased region" description="Basic and acidic residues" evidence="1">
    <location>
        <begin position="231"/>
        <end position="241"/>
    </location>
</feature>
<name>A0ABR0WJM6_REHGL</name>
<feature type="compositionally biased region" description="Basic and acidic residues" evidence="1">
    <location>
        <begin position="213"/>
        <end position="223"/>
    </location>
</feature>
<evidence type="ECO:0000256" key="1">
    <source>
        <dbReference type="SAM" id="MobiDB-lite"/>
    </source>
</evidence>
<gene>
    <name evidence="2" type="ORF">DH2020_020675</name>
</gene>
<feature type="compositionally biased region" description="Basic and acidic residues" evidence="1">
    <location>
        <begin position="360"/>
        <end position="399"/>
    </location>
</feature>
<comment type="caution">
    <text evidence="2">The sequence shown here is derived from an EMBL/GenBank/DDBJ whole genome shotgun (WGS) entry which is preliminary data.</text>
</comment>
<reference evidence="2 3" key="1">
    <citation type="journal article" date="2021" name="Comput. Struct. Biotechnol. J.">
        <title>De novo genome assembly of the potent medicinal plant Rehmannia glutinosa using nanopore technology.</title>
        <authorList>
            <person name="Ma L."/>
            <person name="Dong C."/>
            <person name="Song C."/>
            <person name="Wang X."/>
            <person name="Zheng X."/>
            <person name="Niu Y."/>
            <person name="Chen S."/>
            <person name="Feng W."/>
        </authorList>
    </citation>
    <scope>NUCLEOTIDE SEQUENCE [LARGE SCALE GENOMIC DNA]</scope>
    <source>
        <strain evidence="2">DH-2019</strain>
    </source>
</reference>
<sequence>MENRLPKPISRSHSSCGFHEARASTKTFGFALTCVRDMNQFVLSATRLEVRDYLGEKKCWGWARALLDGKKGEGRKREVRVWALGSAARREEREKLFCEGRKRDQGLTAASAPSRESATEEISARLFGVPIGVKRRREGEGSSAEPEMDLQLQQPEGDIKSEPLDQDNNGDDQESSWLMRSNSRNRRIESPSGDFWSNDGTSKSNLCSSYSSETRRADRRPRESGSPGEPGDQKSRPETPRVRVSRRAQRPRRARRLEEPTGDPESPGLPESPETRRADRRPRESRSPEESGSPREPGDQKSQPESPRVRVSRRARRPEEPTREPESPGLPESPETSETRRADRRPRESGSQRVRVSGEPGDRRADREPESPGLLRARESGSRESPERRADQRARESGLRRAQRPRRGKSRPGDPESPGLRESPKTSETKSR</sequence>